<protein>
    <submittedName>
        <fullName evidence="1">Uncharacterized protein</fullName>
    </submittedName>
</protein>
<gene>
    <name evidence="1" type="ORF">A5N45_13175</name>
</gene>
<reference evidence="1 2" key="1">
    <citation type="submission" date="2017-07" db="EMBL/GenBank/DDBJ databases">
        <title>Invasive disease caused simultaneously by more than one serotype of Streptococcus pneumoniae, South Africa.</title>
        <authorList>
            <person name="Ndlangisa K."/>
            <person name="Du Plessis M."/>
            <person name="Von Gottberg A."/>
        </authorList>
    </citation>
    <scope>NUCLEOTIDE SEQUENCE [LARGE SCALE GENOMIC DNA]</scope>
    <source>
        <strain evidence="1 2">8227-15B</strain>
    </source>
</reference>
<name>A0AA44MPH7_STREE</name>
<accession>A0AA44MPH7</accession>
<sequence>AAMHRSIGFEHPEQTFSHLDLPSWDLDPVLGVSVITAVLRGFGETALRGSVNGYTLFERTLADAPAVPNWSLDSGVLDDVV</sequence>
<organism evidence="1 2">
    <name type="scientific">Streptococcus pneumoniae</name>
    <dbReference type="NCBI Taxonomy" id="1313"/>
    <lineage>
        <taxon>Bacteria</taxon>
        <taxon>Bacillati</taxon>
        <taxon>Bacillota</taxon>
        <taxon>Bacilli</taxon>
        <taxon>Lactobacillales</taxon>
        <taxon>Streptococcaceae</taxon>
        <taxon>Streptococcus</taxon>
    </lineage>
</organism>
<feature type="non-terminal residue" evidence="1">
    <location>
        <position position="1"/>
    </location>
</feature>
<dbReference type="EMBL" id="NNBW01000543">
    <property type="protein sequence ID" value="OYL19038.1"/>
    <property type="molecule type" value="Genomic_DNA"/>
</dbReference>
<dbReference type="RefSeq" id="WP_146657577.1">
    <property type="nucleotide sequence ID" value="NZ_NNBW01000543.1"/>
</dbReference>
<dbReference type="Proteomes" id="UP000214939">
    <property type="component" value="Unassembled WGS sequence"/>
</dbReference>
<evidence type="ECO:0000313" key="2">
    <source>
        <dbReference type="Proteomes" id="UP000214939"/>
    </source>
</evidence>
<feature type="non-terminal residue" evidence="1">
    <location>
        <position position="81"/>
    </location>
</feature>
<proteinExistence type="predicted"/>
<comment type="caution">
    <text evidence="1">The sequence shown here is derived from an EMBL/GenBank/DDBJ whole genome shotgun (WGS) entry which is preliminary data.</text>
</comment>
<dbReference type="AlphaFoldDB" id="A0AA44MPH7"/>
<evidence type="ECO:0000313" key="1">
    <source>
        <dbReference type="EMBL" id="OYL19038.1"/>
    </source>
</evidence>